<proteinExistence type="predicted"/>
<dbReference type="AlphaFoldDB" id="A0AAT9GG46"/>
<reference evidence="1" key="1">
    <citation type="submission" date="2024-02" db="EMBL/GenBank/DDBJ databases">
        <title>Sediminibacterium planktonica sp. nov. and Sediminibacterium longus sp. nov., isolated from surface lake and river water.</title>
        <authorList>
            <person name="Watanabe K."/>
            <person name="Takemine S."/>
            <person name="Ishii Y."/>
            <person name="Ogata Y."/>
            <person name="Shindo C."/>
            <person name="Suda W."/>
        </authorList>
    </citation>
    <scope>NUCLEOTIDE SEQUENCE</scope>
    <source>
        <strain evidence="1">KACHI17</strain>
    </source>
</reference>
<accession>A0AAT9GG46</accession>
<protein>
    <submittedName>
        <fullName evidence="1">Uncharacterized protein</fullName>
    </submittedName>
</protein>
<evidence type="ECO:0000313" key="1">
    <source>
        <dbReference type="EMBL" id="BFG69620.1"/>
    </source>
</evidence>
<sequence length="201" mass="24284">MYNKTAEMLKKSWKPWIESLWKESGFNPELDTYRLEYSVKKPKTDIVSEWGETIGLFSDVTFISKFNDLLLYYHNTHFQLAINKEGERFSRLQRFHPFIFNATIYRPKTTCIRPQSNNYTKAYIKRLAIDAMFYQKEGNRIHSTYLYDHLMELVHRYSLQKWFNDKFYWLNLKNSSLTVFDVYVQQHMKSTPLTQSQIILN</sequence>
<name>A0AAT9GG46_9BACT</name>
<organism evidence="1">
    <name type="scientific">Sediminibacterium sp. KACHI17</name>
    <dbReference type="NCBI Taxonomy" id="1751071"/>
    <lineage>
        <taxon>Bacteria</taxon>
        <taxon>Pseudomonadati</taxon>
        <taxon>Bacteroidota</taxon>
        <taxon>Chitinophagia</taxon>
        <taxon>Chitinophagales</taxon>
        <taxon>Chitinophagaceae</taxon>
        <taxon>Sediminibacterium</taxon>
    </lineage>
</organism>
<gene>
    <name evidence="1" type="ORF">KACHI17_05010</name>
</gene>
<dbReference type="EMBL" id="AP029612">
    <property type="protein sequence ID" value="BFG69620.1"/>
    <property type="molecule type" value="Genomic_DNA"/>
</dbReference>